<sequence length="88" mass="10802">MKFYSIILFNRMLVNFLSVFFFSHYRNVKISNHQKRCRNKIPSPNTYEHALTRQNTIQNTRKPYTALHKYSSPWTFPHFPHSRELKWI</sequence>
<reference evidence="2" key="1">
    <citation type="journal article" date="2016" name="Nature">
        <title>Genome evolution in the allotetraploid frog Xenopus laevis.</title>
        <authorList>
            <person name="Session A.M."/>
            <person name="Uno Y."/>
            <person name="Kwon T."/>
            <person name="Chapman J.A."/>
            <person name="Toyoda A."/>
            <person name="Takahashi S."/>
            <person name="Fukui A."/>
            <person name="Hikosaka A."/>
            <person name="Suzuki A."/>
            <person name="Kondo M."/>
            <person name="van Heeringen S.J."/>
            <person name="Quigley I."/>
            <person name="Heinz S."/>
            <person name="Ogino H."/>
            <person name="Ochi H."/>
            <person name="Hellsten U."/>
            <person name="Lyons J.B."/>
            <person name="Simakov O."/>
            <person name="Putnam N."/>
            <person name="Stites J."/>
            <person name="Kuroki Y."/>
            <person name="Tanaka T."/>
            <person name="Michiue T."/>
            <person name="Watanabe M."/>
            <person name="Bogdanovic O."/>
            <person name="Lister R."/>
            <person name="Georgiou G."/>
            <person name="Paranjpe S.S."/>
            <person name="van Kruijsbergen I."/>
            <person name="Shu S."/>
            <person name="Carlson J."/>
            <person name="Kinoshita T."/>
            <person name="Ohta Y."/>
            <person name="Mawaribuchi S."/>
            <person name="Jenkins J."/>
            <person name="Grimwood J."/>
            <person name="Schmutz J."/>
            <person name="Mitros T."/>
            <person name="Mozaffari S.V."/>
            <person name="Suzuki Y."/>
            <person name="Haramoto Y."/>
            <person name="Yamamoto T.S."/>
            <person name="Takagi C."/>
            <person name="Heald R."/>
            <person name="Miller K."/>
            <person name="Haudenschild C."/>
            <person name="Kitzman J."/>
            <person name="Nakayama T."/>
            <person name="Izutsu Y."/>
            <person name="Robert J."/>
            <person name="Fortriede J."/>
            <person name="Burns K."/>
            <person name="Lotay V."/>
            <person name="Karimi K."/>
            <person name="Yasuoka Y."/>
            <person name="Dichmann D.S."/>
            <person name="Flajnik M.F."/>
            <person name="Houston D.W."/>
            <person name="Shendure J."/>
            <person name="DuPasquier L."/>
            <person name="Vize P.D."/>
            <person name="Zorn A.M."/>
            <person name="Ito M."/>
            <person name="Marcotte E.M."/>
            <person name="Wallingford J.B."/>
            <person name="Ito Y."/>
            <person name="Asashima M."/>
            <person name="Ueno N."/>
            <person name="Matsuda Y."/>
            <person name="Veenstra G.J."/>
            <person name="Fujiyama A."/>
            <person name="Harland R.M."/>
            <person name="Taira M."/>
            <person name="Rokhsar D.S."/>
        </authorList>
    </citation>
    <scope>NUCLEOTIDE SEQUENCE [LARGE SCALE GENOMIC DNA]</scope>
    <source>
        <strain evidence="2">J</strain>
    </source>
</reference>
<dbReference type="Proteomes" id="UP000694892">
    <property type="component" value="Chromosome 1L"/>
</dbReference>
<name>A0A974DZM9_XENLA</name>
<organism evidence="1 2">
    <name type="scientific">Xenopus laevis</name>
    <name type="common">African clawed frog</name>
    <dbReference type="NCBI Taxonomy" id="8355"/>
    <lineage>
        <taxon>Eukaryota</taxon>
        <taxon>Metazoa</taxon>
        <taxon>Chordata</taxon>
        <taxon>Craniata</taxon>
        <taxon>Vertebrata</taxon>
        <taxon>Euteleostomi</taxon>
        <taxon>Amphibia</taxon>
        <taxon>Batrachia</taxon>
        <taxon>Anura</taxon>
        <taxon>Pipoidea</taxon>
        <taxon>Pipidae</taxon>
        <taxon>Xenopodinae</taxon>
        <taxon>Xenopus</taxon>
        <taxon>Xenopus</taxon>
    </lineage>
</organism>
<gene>
    <name evidence="1" type="ORF">XELAEV_18005954mg</name>
</gene>
<evidence type="ECO:0000313" key="2">
    <source>
        <dbReference type="Proteomes" id="UP000694892"/>
    </source>
</evidence>
<evidence type="ECO:0000313" key="1">
    <source>
        <dbReference type="EMBL" id="OCU00182.1"/>
    </source>
</evidence>
<proteinExistence type="predicted"/>
<accession>A0A974DZM9</accession>
<dbReference type="EMBL" id="CM004466">
    <property type="protein sequence ID" value="OCU00182.1"/>
    <property type="molecule type" value="Genomic_DNA"/>
</dbReference>
<dbReference type="AlphaFoldDB" id="A0A974DZM9"/>
<protein>
    <submittedName>
        <fullName evidence="1">Uncharacterized protein</fullName>
    </submittedName>
</protein>